<evidence type="ECO:0000313" key="6">
    <source>
        <dbReference type="Proteomes" id="UP000323876"/>
    </source>
</evidence>
<proteinExistence type="inferred from homology"/>
<dbReference type="Gene3D" id="1.10.540.10">
    <property type="entry name" value="Acyl-CoA dehydrogenase/oxidase, N-terminal domain"/>
    <property type="match status" value="1"/>
</dbReference>
<dbReference type="InterPro" id="IPR013786">
    <property type="entry name" value="AcylCoA_DH/ox_N"/>
</dbReference>
<name>A0A5N0EK32_9NOCA</name>
<comment type="similarity">
    <text evidence="2">Belongs to the HpaH/HsaA monooxygenase family.</text>
</comment>
<dbReference type="InterPro" id="IPR009100">
    <property type="entry name" value="AcylCoA_DH/oxidase_NM_dom_sf"/>
</dbReference>
<dbReference type="InterPro" id="IPR046373">
    <property type="entry name" value="Acyl-CoA_Oxase/DH_mid-dom_sf"/>
</dbReference>
<keyword evidence="1" id="KW-0560">Oxidoreductase</keyword>
<accession>A0A5N0EK32</accession>
<dbReference type="OrthoDB" id="3404950at2"/>
<comment type="caution">
    <text evidence="5">The sequence shown here is derived from an EMBL/GenBank/DDBJ whole genome shotgun (WGS) entry which is preliminary data.</text>
</comment>
<dbReference type="GO" id="GO:0005737">
    <property type="term" value="C:cytoplasm"/>
    <property type="evidence" value="ECO:0007669"/>
    <property type="project" value="TreeGrafter"/>
</dbReference>
<dbReference type="RefSeq" id="WP_150401354.1">
    <property type="nucleotide sequence ID" value="NZ_VXLC01000003.1"/>
</dbReference>
<evidence type="ECO:0008006" key="7">
    <source>
        <dbReference type="Google" id="ProtNLM"/>
    </source>
</evidence>
<dbReference type="PIRSF" id="PIRSF016578">
    <property type="entry name" value="HsaA"/>
    <property type="match status" value="1"/>
</dbReference>
<dbReference type="InterPro" id="IPR050741">
    <property type="entry name" value="Acyl-CoA_dehydrogenase"/>
</dbReference>
<dbReference type="Proteomes" id="UP000323876">
    <property type="component" value="Unassembled WGS sequence"/>
</dbReference>
<gene>
    <name evidence="5" type="ORF">F3087_08835</name>
</gene>
<evidence type="ECO:0000259" key="3">
    <source>
        <dbReference type="Pfam" id="PF02771"/>
    </source>
</evidence>
<keyword evidence="6" id="KW-1185">Reference proteome</keyword>
<dbReference type="InterPro" id="IPR037069">
    <property type="entry name" value="AcylCoA_DH/ox_N_sf"/>
</dbReference>
<dbReference type="GO" id="GO:0033539">
    <property type="term" value="P:fatty acid beta-oxidation using acyl-CoA dehydrogenase"/>
    <property type="evidence" value="ECO:0007669"/>
    <property type="project" value="TreeGrafter"/>
</dbReference>
<dbReference type="Gene3D" id="1.20.140.10">
    <property type="entry name" value="Butyryl-CoA Dehydrogenase, subunit A, domain 3"/>
    <property type="match status" value="1"/>
</dbReference>
<dbReference type="PANTHER" id="PTHR48083">
    <property type="entry name" value="MEDIUM-CHAIN SPECIFIC ACYL-COA DEHYDROGENASE, MITOCHONDRIAL-RELATED"/>
    <property type="match status" value="1"/>
</dbReference>
<evidence type="ECO:0000259" key="4">
    <source>
        <dbReference type="Pfam" id="PF08028"/>
    </source>
</evidence>
<dbReference type="GO" id="GO:0003995">
    <property type="term" value="F:acyl-CoA dehydrogenase activity"/>
    <property type="evidence" value="ECO:0007669"/>
    <property type="project" value="TreeGrafter"/>
</dbReference>
<evidence type="ECO:0000256" key="1">
    <source>
        <dbReference type="ARBA" id="ARBA00023002"/>
    </source>
</evidence>
<dbReference type="GO" id="GO:0050660">
    <property type="term" value="F:flavin adenine dinucleotide binding"/>
    <property type="evidence" value="ECO:0007669"/>
    <property type="project" value="InterPro"/>
</dbReference>
<dbReference type="InterPro" id="IPR036250">
    <property type="entry name" value="AcylCo_DH-like_C"/>
</dbReference>
<dbReference type="Pfam" id="PF08028">
    <property type="entry name" value="Acyl-CoA_dh_2"/>
    <property type="match status" value="1"/>
</dbReference>
<evidence type="ECO:0000313" key="5">
    <source>
        <dbReference type="EMBL" id="KAA8889079.1"/>
    </source>
</evidence>
<dbReference type="AlphaFoldDB" id="A0A5N0EK32"/>
<dbReference type="Gene3D" id="2.40.110.10">
    <property type="entry name" value="Butyryl-CoA Dehydrogenase, subunit A, domain 2"/>
    <property type="match status" value="1"/>
</dbReference>
<dbReference type="SUPFAM" id="SSF47203">
    <property type="entry name" value="Acyl-CoA dehydrogenase C-terminal domain-like"/>
    <property type="match status" value="1"/>
</dbReference>
<sequence>MAIRSLDDALGAVTELAPIARQYSQKAEDDRDLPADVVDAIAATGLWGVFTPTGVGGSGLIGVDEAFEIVRAVAYADTSTAWSLFIGATTPAIVASKLPADGIEEVLAEGIGPMSLVFGPNGRSTPTEGGFRVTGRWPFASGIGYAGWVMANTVLLDADGAPKAGAGGLPELVSVVVSAEEVSIIDDWHVAGLRGTGSMSFALDDVYVPARRTFPFFAPSRLQESKYRLPLFSLLAPGFAGVAVGTAEHALDEVLAVLPTRVGPPKFQPASEDPVIQRTVGRAQAAIRAARESTRAVFDTYVDRRLRGDDLSLLPVAGRCELHQQAVWAANTCRDTVDDLFRIAGASAIYESSPIQRLWRDINVLNQHLYLRDTQHENAGKLALGIDVVNPTI</sequence>
<dbReference type="SUPFAM" id="SSF56645">
    <property type="entry name" value="Acyl-CoA dehydrogenase NM domain-like"/>
    <property type="match status" value="1"/>
</dbReference>
<dbReference type="Pfam" id="PF02771">
    <property type="entry name" value="Acyl-CoA_dh_N"/>
    <property type="match status" value="1"/>
</dbReference>
<feature type="domain" description="Acyl-CoA dehydrogenase C-terminal" evidence="4">
    <location>
        <begin position="238"/>
        <end position="371"/>
    </location>
</feature>
<evidence type="ECO:0000256" key="2">
    <source>
        <dbReference type="ARBA" id="ARBA00049661"/>
    </source>
</evidence>
<dbReference type="PANTHER" id="PTHR48083:SF5">
    <property type="entry name" value="NRGC PROTEIN"/>
    <property type="match status" value="1"/>
</dbReference>
<protein>
    <recommendedName>
        <fullName evidence="7">Acyl-CoA dehydrogenase</fullName>
    </recommendedName>
</protein>
<dbReference type="InterPro" id="IPR013107">
    <property type="entry name" value="Acyl-CoA_DH_C"/>
</dbReference>
<reference evidence="5 6" key="1">
    <citation type="submission" date="2019-09" db="EMBL/GenBank/DDBJ databases">
        <authorList>
            <person name="Wang X."/>
        </authorList>
    </citation>
    <scope>NUCLEOTIDE SEQUENCE [LARGE SCALE GENOMIC DNA]</scope>
    <source>
        <strain evidence="5 6">CICC 11023</strain>
    </source>
</reference>
<organism evidence="5 6">
    <name type="scientific">Nocardia colli</name>
    <dbReference type="NCBI Taxonomy" id="2545717"/>
    <lineage>
        <taxon>Bacteria</taxon>
        <taxon>Bacillati</taxon>
        <taxon>Actinomycetota</taxon>
        <taxon>Actinomycetes</taxon>
        <taxon>Mycobacteriales</taxon>
        <taxon>Nocardiaceae</taxon>
        <taxon>Nocardia</taxon>
    </lineage>
</organism>
<dbReference type="EMBL" id="VXLC01000003">
    <property type="protein sequence ID" value="KAA8889079.1"/>
    <property type="molecule type" value="Genomic_DNA"/>
</dbReference>
<feature type="domain" description="Acyl-CoA dehydrogenase/oxidase N-terminal" evidence="3">
    <location>
        <begin position="14"/>
        <end position="87"/>
    </location>
</feature>